<evidence type="ECO:0000313" key="3">
    <source>
        <dbReference type="Proteomes" id="UP000198916"/>
    </source>
</evidence>
<reference evidence="3" key="1">
    <citation type="submission" date="2016-10" db="EMBL/GenBank/DDBJ databases">
        <authorList>
            <person name="Varghese N."/>
            <person name="Submissions S."/>
        </authorList>
    </citation>
    <scope>NUCLEOTIDE SEQUENCE [LARGE SCALE GENOMIC DNA]</scope>
    <source>
        <strain evidence="3">Jip14</strain>
    </source>
</reference>
<proteinExistence type="predicted"/>
<gene>
    <name evidence="2" type="ORF">SAMN05421740_101442</name>
</gene>
<feature type="region of interest" description="Disordered" evidence="1">
    <location>
        <begin position="47"/>
        <end position="79"/>
    </location>
</feature>
<keyword evidence="3" id="KW-1185">Reference proteome</keyword>
<dbReference type="STRING" id="332977.SAMN05421740_101442"/>
<dbReference type="EMBL" id="FNZR01000001">
    <property type="protein sequence ID" value="SEK28624.1"/>
    <property type="molecule type" value="Genomic_DNA"/>
</dbReference>
<sequence length="79" mass="9320">MESLVHLGTHRNWKTRSAHPPRLLVRTQMLRWRKFVQWFWVRCRHGLGDGSEARSDPAVEQRGQNRKSEIPTFTTLHSG</sequence>
<evidence type="ECO:0000313" key="2">
    <source>
        <dbReference type="EMBL" id="SEK28624.1"/>
    </source>
</evidence>
<protein>
    <submittedName>
        <fullName evidence="2">Uncharacterized protein</fullName>
    </submittedName>
</protein>
<organism evidence="2 3">
    <name type="scientific">Parapedobacter koreensis</name>
    <dbReference type="NCBI Taxonomy" id="332977"/>
    <lineage>
        <taxon>Bacteria</taxon>
        <taxon>Pseudomonadati</taxon>
        <taxon>Bacteroidota</taxon>
        <taxon>Sphingobacteriia</taxon>
        <taxon>Sphingobacteriales</taxon>
        <taxon>Sphingobacteriaceae</taxon>
        <taxon>Parapedobacter</taxon>
    </lineage>
</organism>
<accession>A0A1H7FS45</accession>
<evidence type="ECO:0000256" key="1">
    <source>
        <dbReference type="SAM" id="MobiDB-lite"/>
    </source>
</evidence>
<name>A0A1H7FS45_9SPHI</name>
<dbReference type="Proteomes" id="UP000198916">
    <property type="component" value="Unassembled WGS sequence"/>
</dbReference>
<dbReference type="AlphaFoldDB" id="A0A1H7FS45"/>